<dbReference type="EMBL" id="FTOF01000001">
    <property type="protein sequence ID" value="SIS39388.1"/>
    <property type="molecule type" value="Genomic_DNA"/>
</dbReference>
<evidence type="ECO:0000313" key="2">
    <source>
        <dbReference type="Proteomes" id="UP000186292"/>
    </source>
</evidence>
<proteinExistence type="predicted"/>
<gene>
    <name evidence="1" type="ORF">SAMN05444817_101316</name>
</gene>
<evidence type="ECO:0000313" key="1">
    <source>
        <dbReference type="EMBL" id="SIS39388.1"/>
    </source>
</evidence>
<dbReference type="OrthoDB" id="4414653at2"/>
<accession>A0A1N7IQN8</accession>
<protein>
    <submittedName>
        <fullName evidence="1">Uncharacterized protein</fullName>
    </submittedName>
</protein>
<keyword evidence="2" id="KW-1185">Reference proteome</keyword>
<dbReference type="RefSeq" id="WP_076598274.1">
    <property type="nucleotide sequence ID" value="NZ_CP046976.1"/>
</dbReference>
<dbReference type="AlphaFoldDB" id="A0A1N7IQN8"/>
<name>A0A1N7IQN8_9CORY</name>
<dbReference type="Proteomes" id="UP000186292">
    <property type="component" value="Unassembled WGS sequence"/>
</dbReference>
<reference evidence="2" key="1">
    <citation type="submission" date="2017-01" db="EMBL/GenBank/DDBJ databases">
        <authorList>
            <person name="Varghese N."/>
            <person name="Submissions S."/>
        </authorList>
    </citation>
    <scope>NUCLEOTIDE SEQUENCE [LARGE SCALE GENOMIC DNA]</scope>
    <source>
        <strain evidence="2">DSM 44531</strain>
    </source>
</reference>
<dbReference type="STRING" id="1161099.SAMN05444817_101316"/>
<sequence length="107" mass="11872">MTLFVKTIFTAPDGSGLVNVAELAELDNTRTNCRMVRMIELTPDHSIVGAFTDGKVHGSANTPLDVVPHPDRLGQFDDIEHHMLEQGEFDGLWAEAQTLFPDLPDRK</sequence>
<organism evidence="1 2">
    <name type="scientific">Corynebacterium appendicis CIP 107643</name>
    <dbReference type="NCBI Taxonomy" id="1161099"/>
    <lineage>
        <taxon>Bacteria</taxon>
        <taxon>Bacillati</taxon>
        <taxon>Actinomycetota</taxon>
        <taxon>Actinomycetes</taxon>
        <taxon>Mycobacteriales</taxon>
        <taxon>Corynebacteriaceae</taxon>
        <taxon>Corynebacterium</taxon>
    </lineage>
</organism>